<accession>A0A1G2R1K8</accession>
<comment type="caution">
    <text evidence="2">The sequence shown here is derived from an EMBL/GenBank/DDBJ whole genome shotgun (WGS) entry which is preliminary data.</text>
</comment>
<evidence type="ECO:0008006" key="4">
    <source>
        <dbReference type="Google" id="ProtNLM"/>
    </source>
</evidence>
<dbReference type="STRING" id="1802451.A3C82_00670"/>
<dbReference type="InterPro" id="IPR036583">
    <property type="entry name" value="23S_rRNA_IVS_sf"/>
</dbReference>
<feature type="transmembrane region" description="Helical" evidence="1">
    <location>
        <begin position="138"/>
        <end position="162"/>
    </location>
</feature>
<keyword evidence="1" id="KW-1133">Transmembrane helix</keyword>
<sequence>MNKFRFLEWEVYKDSKALLSRILEIVKQLPKEYRYELGSQVVRSALSIVLNIAEGSGKSSDKELNRFIEISLGSVNETLAALDVFRDNKFIPEEKFHEFYKRLESISNQLGGFKRQIRRRSSVVQVVSRIGRQSERGVSLYIVFMIMTLLAGIGFGMSALLLTQLDTLRGIGYSVLAFYATEAGVERVLYIDQKSCAGDPDRFACLQTPGMVPSGSQPLGNGASYTMAVESPALEACPDTTYAGANVTYCAKSVGVYQSASRAVRIAR</sequence>
<dbReference type="Pfam" id="PF05635">
    <property type="entry name" value="23S_rRNA_IVP"/>
    <property type="match status" value="1"/>
</dbReference>
<proteinExistence type="predicted"/>
<organism evidence="2 3">
    <name type="scientific">Candidatus Wildermuthbacteria bacterium RIFCSPHIGHO2_02_FULL_47_12</name>
    <dbReference type="NCBI Taxonomy" id="1802451"/>
    <lineage>
        <taxon>Bacteria</taxon>
        <taxon>Candidatus Wildermuthiibacteriota</taxon>
    </lineage>
</organism>
<dbReference type="Proteomes" id="UP000176901">
    <property type="component" value="Unassembled WGS sequence"/>
</dbReference>
<evidence type="ECO:0000313" key="2">
    <source>
        <dbReference type="EMBL" id="OHA66765.1"/>
    </source>
</evidence>
<dbReference type="NCBIfam" id="TIGR02436">
    <property type="entry name" value="four helix bundle protein"/>
    <property type="match status" value="1"/>
</dbReference>
<keyword evidence="1" id="KW-0812">Transmembrane</keyword>
<keyword evidence="1" id="KW-0472">Membrane</keyword>
<dbReference type="EMBL" id="MHTW01000025">
    <property type="protein sequence ID" value="OHA66765.1"/>
    <property type="molecule type" value="Genomic_DNA"/>
</dbReference>
<dbReference type="Gene3D" id="1.20.1440.60">
    <property type="entry name" value="23S rRNA-intervening sequence"/>
    <property type="match status" value="1"/>
</dbReference>
<gene>
    <name evidence="2" type="ORF">A3C82_00670</name>
</gene>
<dbReference type="AlphaFoldDB" id="A0A1G2R1K8"/>
<name>A0A1G2R1K8_9BACT</name>
<dbReference type="CDD" id="cd16377">
    <property type="entry name" value="23S_rRNA_IVP_like"/>
    <property type="match status" value="1"/>
</dbReference>
<dbReference type="SUPFAM" id="SSF158446">
    <property type="entry name" value="IVS-encoded protein-like"/>
    <property type="match status" value="1"/>
</dbReference>
<dbReference type="InterPro" id="IPR012657">
    <property type="entry name" value="23S_rRNA-intervening_sequence"/>
</dbReference>
<dbReference type="PANTHER" id="PTHR38471">
    <property type="entry name" value="FOUR HELIX BUNDLE PROTEIN"/>
    <property type="match status" value="1"/>
</dbReference>
<dbReference type="PANTHER" id="PTHR38471:SF2">
    <property type="entry name" value="FOUR HELIX BUNDLE PROTEIN"/>
    <property type="match status" value="1"/>
</dbReference>
<protein>
    <recommendedName>
        <fullName evidence="4">Four helix bundle protein</fullName>
    </recommendedName>
</protein>
<evidence type="ECO:0000313" key="3">
    <source>
        <dbReference type="Proteomes" id="UP000176901"/>
    </source>
</evidence>
<reference evidence="2 3" key="1">
    <citation type="journal article" date="2016" name="Nat. Commun.">
        <title>Thousands of microbial genomes shed light on interconnected biogeochemical processes in an aquifer system.</title>
        <authorList>
            <person name="Anantharaman K."/>
            <person name="Brown C.T."/>
            <person name="Hug L.A."/>
            <person name="Sharon I."/>
            <person name="Castelle C.J."/>
            <person name="Probst A.J."/>
            <person name="Thomas B.C."/>
            <person name="Singh A."/>
            <person name="Wilkins M.J."/>
            <person name="Karaoz U."/>
            <person name="Brodie E.L."/>
            <person name="Williams K.H."/>
            <person name="Hubbard S.S."/>
            <person name="Banfield J.F."/>
        </authorList>
    </citation>
    <scope>NUCLEOTIDE SEQUENCE [LARGE SCALE GENOMIC DNA]</scope>
</reference>
<evidence type="ECO:0000256" key="1">
    <source>
        <dbReference type="SAM" id="Phobius"/>
    </source>
</evidence>